<gene>
    <name evidence="10" type="ordered locus">Ecym_6217</name>
</gene>
<dbReference type="Gene3D" id="3.40.50.300">
    <property type="entry name" value="P-loop containing nucleotide triphosphate hydrolases"/>
    <property type="match status" value="1"/>
</dbReference>
<reference evidence="11" key="1">
    <citation type="journal article" date="2012" name="G3 (Bethesda)">
        <title>Pichia sorbitophila, an interspecies yeast hybrid reveals early steps of genome resolution following polyploidization.</title>
        <authorList>
            <person name="Leh Louis V."/>
            <person name="Despons L."/>
            <person name="Friedrich A."/>
            <person name="Martin T."/>
            <person name="Durrens P."/>
            <person name="Casaregola S."/>
            <person name="Neuveglise C."/>
            <person name="Fairhead C."/>
            <person name="Marck C."/>
            <person name="Cruz J.A."/>
            <person name="Straub M.L."/>
            <person name="Kugler V."/>
            <person name="Sacerdot C."/>
            <person name="Uzunov Z."/>
            <person name="Thierry A."/>
            <person name="Weiss S."/>
            <person name="Bleykasten C."/>
            <person name="De Montigny J."/>
            <person name="Jacques N."/>
            <person name="Jung P."/>
            <person name="Lemaire M."/>
            <person name="Mallet S."/>
            <person name="Morel G."/>
            <person name="Richard G.F."/>
            <person name="Sarkar A."/>
            <person name="Savel G."/>
            <person name="Schacherer J."/>
            <person name="Seret M.L."/>
            <person name="Talla E."/>
            <person name="Samson G."/>
            <person name="Jubin C."/>
            <person name="Poulain J."/>
            <person name="Vacherie B."/>
            <person name="Barbe V."/>
            <person name="Pelletier E."/>
            <person name="Sherman D.J."/>
            <person name="Westhof E."/>
            <person name="Weissenbach J."/>
            <person name="Baret P.V."/>
            <person name="Wincker P."/>
            <person name="Gaillardin C."/>
            <person name="Dujon B."/>
            <person name="Souciet J.L."/>
        </authorList>
    </citation>
    <scope>NUCLEOTIDE SEQUENCE [LARGE SCALE GENOMIC DNA]</scope>
    <source>
        <strain evidence="11">CBS 270.75 / DBVPG 7215 / KCTC 17166 / NRRL Y-17582</strain>
    </source>
</reference>
<dbReference type="GO" id="GO:0006363">
    <property type="term" value="P:termination of RNA polymerase I transcription"/>
    <property type="evidence" value="ECO:0007669"/>
    <property type="project" value="EnsemblFungi"/>
</dbReference>
<dbReference type="AlphaFoldDB" id="G8JVC0"/>
<dbReference type="InterPro" id="IPR045116">
    <property type="entry name" value="Clp1/Grc3"/>
</dbReference>
<evidence type="ECO:0000259" key="9">
    <source>
        <dbReference type="Pfam" id="PF16575"/>
    </source>
</evidence>
<dbReference type="GO" id="GO:0051731">
    <property type="term" value="F:polynucleotide 5'-hydroxyl-kinase activity"/>
    <property type="evidence" value="ECO:0007669"/>
    <property type="project" value="EnsemblFungi"/>
</dbReference>
<feature type="region of interest" description="Disordered" evidence="8">
    <location>
        <begin position="35"/>
        <end position="54"/>
    </location>
</feature>
<dbReference type="InParanoid" id="G8JVC0"/>
<evidence type="ECO:0000256" key="6">
    <source>
        <dbReference type="ARBA" id="ARBA00022777"/>
    </source>
</evidence>
<keyword evidence="6" id="KW-0418">Kinase</keyword>
<sequence length="633" mass="71682">MLNTSSTVPVYEDSVSESESEGSLVSVEPSITAQETISSSANEEYDSDESNTGNDGINGCSDKIFVARAGVNFFNLPQNNSIIICLHKYEQLMISGTFQAQIIKGGITYNSVHYNGGPQFLEFWHPISDSIPPIVASFYAAWEERTFNGATTVPLETMNEYECIIRVKNGPNIHDVSKFTHELAKLWTEEYISTQGQTFKILNENDESVRKLLISKQWSKTIDEMMLHHMNCEADTRVLCIGGKKSGKSTLLRLLMQKFLHGCRAASTDENNTLPHDADMVHYLDMDPGQPEYSAPDSISWCKVTSKSLSLGQHLAQGKREMLKEIYIGSSSPQSWPETYITSMESIITAWETENLMGTSVLNLPGWVKGFGIKIINKAVELFKPTHIVFLIHGNKPISKEIIVPDMFTTSQREFYQPFIYNIPLFHYHPTIGQSSQDPRFHAANIRQFRLLAYLHRKQNLLYDPEPLLKSAPLQISFGVDGIKAFQFLQHRSQQFHPDDIANVLQGCVVGIFITQRLPEVKFQGPFPMAKTAVYAPEMEFITLALIHSIDTKNKFINIYVPGHRLEYLQAATGHFVLIRGNTDTPIGELYPYVIFGSANDDVPYINFGKKKKHEHVWKVRKNIKRRGHFIKC</sequence>
<dbReference type="Proteomes" id="UP000006790">
    <property type="component" value="Chromosome 6"/>
</dbReference>
<evidence type="ECO:0000256" key="1">
    <source>
        <dbReference type="ARBA" id="ARBA00011003"/>
    </source>
</evidence>
<evidence type="ECO:0000256" key="4">
    <source>
        <dbReference type="ARBA" id="ARBA00022679"/>
    </source>
</evidence>
<comment type="similarity">
    <text evidence="1">Belongs to the Clp1 family. NOL9/GRC3 subfamily.</text>
</comment>
<keyword evidence="4" id="KW-0808">Transferase</keyword>
<dbReference type="GeneID" id="11472240"/>
<feature type="region of interest" description="Disordered" evidence="8">
    <location>
        <begin position="1"/>
        <end position="29"/>
    </location>
</feature>
<dbReference type="eggNOG" id="KOG2750">
    <property type="taxonomic scope" value="Eukaryota"/>
</dbReference>
<dbReference type="RefSeq" id="XP_003647416.1">
    <property type="nucleotide sequence ID" value="XM_003647368.1"/>
</dbReference>
<dbReference type="GO" id="GO:0090730">
    <property type="term" value="C:Las1 complex"/>
    <property type="evidence" value="ECO:0007669"/>
    <property type="project" value="EnsemblFungi"/>
</dbReference>
<feature type="domain" description="Clp1 P-loop" evidence="9">
    <location>
        <begin position="242"/>
        <end position="393"/>
    </location>
</feature>
<dbReference type="PANTHER" id="PTHR12755:SF3">
    <property type="entry name" value="POLYNUCLEOTIDE 5'-HYDROXYL-KINASE NOL9"/>
    <property type="match status" value="1"/>
</dbReference>
<dbReference type="Pfam" id="PF16575">
    <property type="entry name" value="CLP1_P"/>
    <property type="match status" value="1"/>
</dbReference>
<evidence type="ECO:0000256" key="5">
    <source>
        <dbReference type="ARBA" id="ARBA00022741"/>
    </source>
</evidence>
<dbReference type="KEGG" id="erc:Ecym_6217"/>
<evidence type="ECO:0000256" key="7">
    <source>
        <dbReference type="ARBA" id="ARBA00022840"/>
    </source>
</evidence>
<dbReference type="GO" id="GO:0005524">
    <property type="term" value="F:ATP binding"/>
    <property type="evidence" value="ECO:0007669"/>
    <property type="project" value="UniProtKB-KW"/>
</dbReference>
<protein>
    <recommendedName>
        <fullName evidence="3">Polynucleotide 5'-hydroxyl-kinase GRC3</fullName>
    </recommendedName>
    <alternativeName>
        <fullName evidence="2">Polynucleotide 5'-hydroxyl-kinase grc3</fullName>
    </alternativeName>
</protein>
<dbReference type="HOGENOM" id="CLU_010345_1_1_1"/>
<organism evidence="10 11">
    <name type="scientific">Eremothecium cymbalariae (strain CBS 270.75 / DBVPG 7215 / KCTC 17166 / NRRL Y-17582)</name>
    <name type="common">Yeast</name>
    <dbReference type="NCBI Taxonomy" id="931890"/>
    <lineage>
        <taxon>Eukaryota</taxon>
        <taxon>Fungi</taxon>
        <taxon>Dikarya</taxon>
        <taxon>Ascomycota</taxon>
        <taxon>Saccharomycotina</taxon>
        <taxon>Saccharomycetes</taxon>
        <taxon>Saccharomycetales</taxon>
        <taxon>Saccharomycetaceae</taxon>
        <taxon>Eremothecium</taxon>
    </lineage>
</organism>
<dbReference type="STRING" id="931890.G8JVC0"/>
<dbReference type="OrthoDB" id="4054781at2759"/>
<accession>G8JVC0</accession>
<proteinExistence type="inferred from homology"/>
<keyword evidence="5" id="KW-0547">Nucleotide-binding</keyword>
<dbReference type="PANTHER" id="PTHR12755">
    <property type="entry name" value="CLEAVAGE/POLYADENYLATION FACTOR IA SUBUNIT CLP1P"/>
    <property type="match status" value="1"/>
</dbReference>
<evidence type="ECO:0000256" key="3">
    <source>
        <dbReference type="ARBA" id="ARBA00019824"/>
    </source>
</evidence>
<dbReference type="InterPro" id="IPR032319">
    <property type="entry name" value="CLP1_P"/>
</dbReference>
<evidence type="ECO:0000313" key="10">
    <source>
        <dbReference type="EMBL" id="AET40599.1"/>
    </source>
</evidence>
<dbReference type="GO" id="GO:0030874">
    <property type="term" value="C:nucleolar chromatin"/>
    <property type="evidence" value="ECO:0007669"/>
    <property type="project" value="EnsemblFungi"/>
</dbReference>
<evidence type="ECO:0000256" key="2">
    <source>
        <dbReference type="ARBA" id="ARBA00018706"/>
    </source>
</evidence>
<evidence type="ECO:0000256" key="8">
    <source>
        <dbReference type="SAM" id="MobiDB-lite"/>
    </source>
</evidence>
<dbReference type="GO" id="GO:0000448">
    <property type="term" value="P:cleavage in ITS2 between 5.8S rRNA and LSU-rRNA of tricistronic rRNA transcript (SSU-rRNA, 5.8S rRNA, LSU-rRNA)"/>
    <property type="evidence" value="ECO:0007669"/>
    <property type="project" value="EnsemblFungi"/>
</dbReference>
<keyword evidence="7" id="KW-0067">ATP-binding</keyword>
<dbReference type="EMBL" id="CP002502">
    <property type="protein sequence ID" value="AET40599.1"/>
    <property type="molecule type" value="Genomic_DNA"/>
</dbReference>
<dbReference type="OMA" id="EHVWKVR"/>
<dbReference type="InterPro" id="IPR027417">
    <property type="entry name" value="P-loop_NTPase"/>
</dbReference>
<keyword evidence="11" id="KW-1185">Reference proteome</keyword>
<evidence type="ECO:0000313" key="11">
    <source>
        <dbReference type="Proteomes" id="UP000006790"/>
    </source>
</evidence>
<name>G8JVC0_ERECY</name>
<dbReference type="FunCoup" id="G8JVC0">
    <property type="interactions" value="140"/>
</dbReference>